<feature type="domain" description="Solute-binding protein family 5" evidence="3">
    <location>
        <begin position="119"/>
        <end position="482"/>
    </location>
</feature>
<keyword evidence="2" id="KW-0732">Signal</keyword>
<name>A0A1H1RCR7_9ACTN</name>
<dbReference type="SUPFAM" id="SSF53850">
    <property type="entry name" value="Periplasmic binding protein-like II"/>
    <property type="match status" value="1"/>
</dbReference>
<dbReference type="Gene3D" id="3.10.105.10">
    <property type="entry name" value="Dipeptide-binding Protein, Domain 3"/>
    <property type="match status" value="1"/>
</dbReference>
<dbReference type="CDD" id="cd08501">
    <property type="entry name" value="PBP2_Lpqw"/>
    <property type="match status" value="1"/>
</dbReference>
<dbReference type="PROSITE" id="PS51257">
    <property type="entry name" value="PROKAR_LIPOPROTEIN"/>
    <property type="match status" value="1"/>
</dbReference>
<dbReference type="PANTHER" id="PTHR30290:SF65">
    <property type="entry name" value="MONOACYL PHOSPHATIDYLINOSITOL TETRAMANNOSIDE-BINDING PROTEIN LPQW-RELATED"/>
    <property type="match status" value="1"/>
</dbReference>
<dbReference type="Gene3D" id="3.40.190.10">
    <property type="entry name" value="Periplasmic binding protein-like II"/>
    <property type="match status" value="1"/>
</dbReference>
<feature type="signal peptide" evidence="2">
    <location>
        <begin position="1"/>
        <end position="21"/>
    </location>
</feature>
<gene>
    <name evidence="4" type="ORF">SAMN04489812_1599</name>
</gene>
<dbReference type="InterPro" id="IPR039424">
    <property type="entry name" value="SBP_5"/>
</dbReference>
<accession>A0A1H1RCR7</accession>
<feature type="compositionally biased region" description="Gly residues" evidence="1">
    <location>
        <begin position="26"/>
        <end position="41"/>
    </location>
</feature>
<dbReference type="AlphaFoldDB" id="A0A1H1RCR7"/>
<organism evidence="4 5">
    <name type="scientific">Microlunatus soli</name>
    <dbReference type="NCBI Taxonomy" id="630515"/>
    <lineage>
        <taxon>Bacteria</taxon>
        <taxon>Bacillati</taxon>
        <taxon>Actinomycetota</taxon>
        <taxon>Actinomycetes</taxon>
        <taxon>Propionibacteriales</taxon>
        <taxon>Propionibacteriaceae</taxon>
        <taxon>Microlunatus</taxon>
    </lineage>
</organism>
<dbReference type="Pfam" id="PF00496">
    <property type="entry name" value="SBP_bac_5"/>
    <property type="match status" value="1"/>
</dbReference>
<dbReference type="Gene3D" id="3.90.76.10">
    <property type="entry name" value="Dipeptide-binding Protein, Domain 1"/>
    <property type="match status" value="1"/>
</dbReference>
<evidence type="ECO:0000313" key="5">
    <source>
        <dbReference type="Proteomes" id="UP000199103"/>
    </source>
</evidence>
<evidence type="ECO:0000313" key="4">
    <source>
        <dbReference type="EMBL" id="SDS33475.1"/>
    </source>
</evidence>
<dbReference type="PANTHER" id="PTHR30290">
    <property type="entry name" value="PERIPLASMIC BINDING COMPONENT OF ABC TRANSPORTER"/>
    <property type="match status" value="1"/>
</dbReference>
<dbReference type="OrthoDB" id="3713816at2"/>
<keyword evidence="5" id="KW-1185">Reference proteome</keyword>
<dbReference type="RefSeq" id="WP_091522617.1">
    <property type="nucleotide sequence ID" value="NZ_LT629772.1"/>
</dbReference>
<sequence>MRLGKKAVVAGVAALALALSACGSGGSSGSGGDGNGDGAGQGSTELLADYNPQPRDKVKDGGTVTLPITEVSAQQNTFQADGSAYTNQLWTWYNPQMMFFSPEGEWSFNKDYLSDVKDEEKDGNTVITYTINPKAKWNDGSPITWETFKTTWETNNGKNSKYIASSTDGYSQIKSVTKGADDKQAVVTFDGPWAWWQGLFNLVLNPHVDNPDVYNKGYLNKMHPEWGAGPYTIDNVDFKTGIVNFKQNPKWWGDKGKLDKLTFKQMEDTASINAFKNGEIDQTGVATKDRLAQVKDMPDTTIHRATRLYVGVFELNADRPVLKDAKVRQAIMEGIDRQTVAKIRFNGLDYSEKPPGSLNLLPFQDGYKDSFTEAGYKYDKAAAGKMLDEAGWTKGSDGIREKDGKKLTFELPLTGDDPSIIAQGKAIVSMLKEIGVDMKIKQIASADFSNVFSGGDWDAFLLGFTQSDPFGVAYMCQLYCSSSTSLNKSATADKADDAKIEALWKISDQKEQTEAGMKLEVEIMKKTWGIMPMWNGPSISVTKKGLANLTPEPYSGLDGFGIQPVQNFGWQK</sequence>
<proteinExistence type="predicted"/>
<feature type="region of interest" description="Disordered" evidence="1">
    <location>
        <begin position="26"/>
        <end position="56"/>
    </location>
</feature>
<feature type="chain" id="PRO_5038697884" evidence="2">
    <location>
        <begin position="22"/>
        <end position="572"/>
    </location>
</feature>
<dbReference type="GO" id="GO:1904680">
    <property type="term" value="F:peptide transmembrane transporter activity"/>
    <property type="evidence" value="ECO:0007669"/>
    <property type="project" value="TreeGrafter"/>
</dbReference>
<dbReference type="STRING" id="630515.SAMN04489812_1599"/>
<dbReference type="InterPro" id="IPR000914">
    <property type="entry name" value="SBP_5_dom"/>
</dbReference>
<reference evidence="4 5" key="1">
    <citation type="submission" date="2016-10" db="EMBL/GenBank/DDBJ databases">
        <authorList>
            <person name="de Groot N.N."/>
        </authorList>
    </citation>
    <scope>NUCLEOTIDE SEQUENCE [LARGE SCALE GENOMIC DNA]</scope>
    <source>
        <strain evidence="4 5">DSM 21800</strain>
    </source>
</reference>
<dbReference type="EMBL" id="LT629772">
    <property type="protein sequence ID" value="SDS33475.1"/>
    <property type="molecule type" value="Genomic_DNA"/>
</dbReference>
<evidence type="ECO:0000256" key="2">
    <source>
        <dbReference type="SAM" id="SignalP"/>
    </source>
</evidence>
<protein>
    <submittedName>
        <fullName evidence="4">Peptide/nickel transport system substrate-binding protein</fullName>
    </submittedName>
</protein>
<dbReference type="GO" id="GO:0015833">
    <property type="term" value="P:peptide transport"/>
    <property type="evidence" value="ECO:0007669"/>
    <property type="project" value="TreeGrafter"/>
</dbReference>
<evidence type="ECO:0000256" key="1">
    <source>
        <dbReference type="SAM" id="MobiDB-lite"/>
    </source>
</evidence>
<evidence type="ECO:0000259" key="3">
    <source>
        <dbReference type="Pfam" id="PF00496"/>
    </source>
</evidence>
<dbReference type="Proteomes" id="UP000199103">
    <property type="component" value="Chromosome I"/>
</dbReference>